<organism evidence="1 2">
    <name type="scientific">Succiniclasticum ruminis</name>
    <dbReference type="NCBI Taxonomy" id="40841"/>
    <lineage>
        <taxon>Bacteria</taxon>
        <taxon>Bacillati</taxon>
        <taxon>Bacillota</taxon>
        <taxon>Negativicutes</taxon>
        <taxon>Acidaminococcales</taxon>
        <taxon>Acidaminococcaceae</taxon>
        <taxon>Succiniclasticum</taxon>
    </lineage>
</organism>
<dbReference type="InterPro" id="IPR007553">
    <property type="entry name" value="2-thiour_desulf"/>
</dbReference>
<dbReference type="RefSeq" id="WP_093730410.1">
    <property type="nucleotide sequence ID" value="NZ_FMYW01000008.1"/>
</dbReference>
<name>A0A1G6LY96_9FIRM</name>
<dbReference type="PANTHER" id="PTHR30087">
    <property type="entry name" value="INNER MEMBRANE PROTEIN"/>
    <property type="match status" value="1"/>
</dbReference>
<keyword evidence="2" id="KW-1185">Reference proteome</keyword>
<gene>
    <name evidence="1" type="ORF">SAMN04487864_10885</name>
</gene>
<dbReference type="Proteomes" id="UP000198943">
    <property type="component" value="Unassembled WGS sequence"/>
</dbReference>
<dbReference type="OrthoDB" id="9797779at2"/>
<evidence type="ECO:0000313" key="1">
    <source>
        <dbReference type="EMBL" id="SDC48201.1"/>
    </source>
</evidence>
<protein>
    <submittedName>
        <fullName evidence="1">Uncharacterized conserved protein YbbK, DUF523 family</fullName>
    </submittedName>
</protein>
<sequence length="160" mass="17595">MILISACLAGRNVKYNGSNNAVPWLCEWIERHKEQVLLVCPEVMGGLQTPRLPAEIQFLEANSGAVPEKRRVVNKAGEDVTEQFLLGAEKVLELVKQHHITSAILKANSPSCSGFYIYDGTFSGTKVKGQGITAALLMEHGVRVYSEEMLTPDLLEELKA</sequence>
<evidence type="ECO:0000313" key="2">
    <source>
        <dbReference type="Proteomes" id="UP000198943"/>
    </source>
</evidence>
<proteinExistence type="predicted"/>
<dbReference type="PANTHER" id="PTHR30087:SF1">
    <property type="entry name" value="HYPOTHETICAL CYTOSOLIC PROTEIN"/>
    <property type="match status" value="1"/>
</dbReference>
<accession>A0A1G6LY96</accession>
<dbReference type="AlphaFoldDB" id="A0A1G6LY96"/>
<reference evidence="2" key="1">
    <citation type="submission" date="2016-10" db="EMBL/GenBank/DDBJ databases">
        <authorList>
            <person name="Varghese N."/>
            <person name="Submissions S."/>
        </authorList>
    </citation>
    <scope>NUCLEOTIDE SEQUENCE [LARGE SCALE GENOMIC DNA]</scope>
    <source>
        <strain evidence="2">DSM 11005</strain>
    </source>
</reference>
<dbReference type="EMBL" id="FMYW01000008">
    <property type="protein sequence ID" value="SDC48201.1"/>
    <property type="molecule type" value="Genomic_DNA"/>
</dbReference>
<dbReference type="Pfam" id="PF04463">
    <property type="entry name" value="2-thiour_desulf"/>
    <property type="match status" value="1"/>
</dbReference>